<dbReference type="VEuPathDB" id="VectorBase:BGLAX_030122"/>
<dbReference type="FunFam" id="3.90.190.10:FF:000023">
    <property type="entry name" value="Tyrosine-protein phosphatase non-receptor type"/>
    <property type="match status" value="1"/>
</dbReference>
<dbReference type="InterPro" id="IPR018979">
    <property type="entry name" value="FERM_N"/>
</dbReference>
<accession>A0A2C9K4N6</accession>
<dbReference type="AlphaFoldDB" id="A0A2C9K4N6"/>
<keyword evidence="5 8" id="KW-0378">Hydrolase</keyword>
<dbReference type="PROSITE" id="PS50106">
    <property type="entry name" value="PDZ"/>
    <property type="match status" value="1"/>
</dbReference>
<dbReference type="InterPro" id="IPR003595">
    <property type="entry name" value="Tyr_Pase_cat"/>
</dbReference>
<dbReference type="InterPro" id="IPR019747">
    <property type="entry name" value="FERM_CS"/>
</dbReference>
<keyword evidence="6 8" id="KW-0904">Protein phosphatase</keyword>
<feature type="compositionally biased region" description="Low complexity" evidence="11">
    <location>
        <begin position="508"/>
        <end position="528"/>
    </location>
</feature>
<feature type="region of interest" description="Disordered" evidence="11">
    <location>
        <begin position="422"/>
        <end position="528"/>
    </location>
</feature>
<feature type="binding site" evidence="10">
    <location>
        <begin position="890"/>
        <end position="896"/>
    </location>
    <ligand>
        <name>substrate</name>
    </ligand>
</feature>
<dbReference type="PROSITE" id="PS00661">
    <property type="entry name" value="FERM_2"/>
    <property type="match status" value="1"/>
</dbReference>
<feature type="binding site" evidence="10">
    <location>
        <position position="858"/>
    </location>
    <ligand>
        <name>substrate</name>
    </ligand>
</feature>
<dbReference type="FunFam" id="2.30.42.10:FF:000045">
    <property type="entry name" value="Tyrosine-protein phosphatase non-receptor type"/>
    <property type="match status" value="1"/>
</dbReference>
<dbReference type="InterPro" id="IPR000242">
    <property type="entry name" value="PTP_cat"/>
</dbReference>
<dbReference type="InterPro" id="IPR014847">
    <property type="entry name" value="FA"/>
</dbReference>
<dbReference type="SMART" id="SM00228">
    <property type="entry name" value="PDZ"/>
    <property type="match status" value="1"/>
</dbReference>
<gene>
    <name evidence="16" type="primary">106051078</name>
</gene>
<dbReference type="EnsemblMetazoa" id="BGLB013106-RD">
    <property type="protein sequence ID" value="BGLB013106-PD"/>
    <property type="gene ID" value="BGLB013106"/>
</dbReference>
<dbReference type="SUPFAM" id="SSF50156">
    <property type="entry name" value="PDZ domain-like"/>
    <property type="match status" value="1"/>
</dbReference>
<keyword evidence="3 8" id="KW-0963">Cytoplasm</keyword>
<comment type="similarity">
    <text evidence="2 8">Belongs to the protein-tyrosine phosphatase family. Non-receptor class subfamily.</text>
</comment>
<dbReference type="GO" id="GO:0008092">
    <property type="term" value="F:cytoskeletal protein binding"/>
    <property type="evidence" value="ECO:0007669"/>
    <property type="project" value="InterPro"/>
</dbReference>
<evidence type="ECO:0000259" key="13">
    <source>
        <dbReference type="PROSITE" id="PS50056"/>
    </source>
</evidence>
<dbReference type="CDD" id="cd13189">
    <property type="entry name" value="FERM_C_PTPN4_PTPN3_like"/>
    <property type="match status" value="1"/>
</dbReference>
<dbReference type="Pfam" id="PF00595">
    <property type="entry name" value="PDZ"/>
    <property type="match status" value="1"/>
</dbReference>
<dbReference type="OrthoDB" id="5854685at2759"/>
<dbReference type="Pfam" id="PF09380">
    <property type="entry name" value="FERM_C"/>
    <property type="match status" value="1"/>
</dbReference>
<dbReference type="PROSITE" id="PS50057">
    <property type="entry name" value="FERM_3"/>
    <property type="match status" value="1"/>
</dbReference>
<feature type="domain" description="Tyrosine specific protein phosphatases" evidence="13">
    <location>
        <begin position="866"/>
        <end position="940"/>
    </location>
</feature>
<feature type="binding site" evidence="10">
    <location>
        <position position="934"/>
    </location>
    <ligand>
        <name>substrate</name>
    </ligand>
</feature>
<dbReference type="SUPFAM" id="SSF54236">
    <property type="entry name" value="Ubiquitin-like"/>
    <property type="match status" value="1"/>
</dbReference>
<evidence type="ECO:0000259" key="14">
    <source>
        <dbReference type="PROSITE" id="PS50057"/>
    </source>
</evidence>
<dbReference type="SUPFAM" id="SSF52799">
    <property type="entry name" value="(Phosphotyrosine protein) phosphatases II"/>
    <property type="match status" value="1"/>
</dbReference>
<dbReference type="Pfam" id="PF08736">
    <property type="entry name" value="FA"/>
    <property type="match status" value="1"/>
</dbReference>
<evidence type="ECO:0000313" key="17">
    <source>
        <dbReference type="Proteomes" id="UP000076420"/>
    </source>
</evidence>
<dbReference type="InterPro" id="IPR041783">
    <property type="entry name" value="PTPN3/4_FERM_C"/>
</dbReference>
<dbReference type="Gene3D" id="3.90.190.10">
    <property type="entry name" value="Protein tyrosine phosphatase superfamily"/>
    <property type="match status" value="1"/>
</dbReference>
<dbReference type="CDD" id="cd14473">
    <property type="entry name" value="FERM_B-lobe"/>
    <property type="match status" value="1"/>
</dbReference>
<evidence type="ECO:0000313" key="16">
    <source>
        <dbReference type="EnsemblMetazoa" id="BGLB013106-PD"/>
    </source>
</evidence>
<protein>
    <recommendedName>
        <fullName evidence="8">Tyrosine-protein phosphatase</fullName>
        <ecNumber evidence="8">3.1.3.48</ecNumber>
    </recommendedName>
</protein>
<dbReference type="GO" id="GO:0009898">
    <property type="term" value="C:cytoplasmic side of plasma membrane"/>
    <property type="evidence" value="ECO:0007669"/>
    <property type="project" value="TreeGrafter"/>
</dbReference>
<keyword evidence="7 8" id="KW-0206">Cytoskeleton</keyword>
<dbReference type="FunFam" id="2.30.29.30:FF:000002">
    <property type="entry name" value="Band 4.1-like protein 5 isoform 1"/>
    <property type="match status" value="1"/>
</dbReference>
<dbReference type="SUPFAM" id="SSF50729">
    <property type="entry name" value="PH domain-like"/>
    <property type="match status" value="1"/>
</dbReference>
<dbReference type="SUPFAM" id="SSF47031">
    <property type="entry name" value="Second domain of FERM"/>
    <property type="match status" value="1"/>
</dbReference>
<evidence type="ECO:0000256" key="1">
    <source>
        <dbReference type="ARBA" id="ARBA00004245"/>
    </source>
</evidence>
<dbReference type="PANTHER" id="PTHR45706">
    <property type="entry name" value="TYROSINE-PROTEIN PHOSPHATASE"/>
    <property type="match status" value="1"/>
</dbReference>
<dbReference type="InterPro" id="IPR012151">
    <property type="entry name" value="Tyr_Pase_non-rcpt_typ-3/4"/>
</dbReference>
<dbReference type="PROSITE" id="PS50056">
    <property type="entry name" value="TYR_PHOSPHATASE_2"/>
    <property type="match status" value="1"/>
</dbReference>
<feature type="domain" description="PDZ" evidence="15">
    <location>
        <begin position="556"/>
        <end position="628"/>
    </location>
</feature>
<dbReference type="GO" id="GO:0005737">
    <property type="term" value="C:cytoplasm"/>
    <property type="evidence" value="ECO:0007669"/>
    <property type="project" value="TreeGrafter"/>
</dbReference>
<dbReference type="SMART" id="SM00295">
    <property type="entry name" value="B41"/>
    <property type="match status" value="1"/>
</dbReference>
<evidence type="ECO:0000259" key="12">
    <source>
        <dbReference type="PROSITE" id="PS50055"/>
    </source>
</evidence>
<dbReference type="InterPro" id="IPR000387">
    <property type="entry name" value="Tyr_Pase_dom"/>
</dbReference>
<dbReference type="SMART" id="SM00194">
    <property type="entry name" value="PTPc"/>
    <property type="match status" value="1"/>
</dbReference>
<dbReference type="Pfam" id="PF00373">
    <property type="entry name" value="FERM_M"/>
    <property type="match status" value="1"/>
</dbReference>
<name>A0A2C9K4N6_BIOGL</name>
<dbReference type="PROSITE" id="PS50055">
    <property type="entry name" value="TYR_PHOSPHATASE_PTP"/>
    <property type="match status" value="1"/>
</dbReference>
<dbReference type="PIRSF" id="PIRSF000927">
    <property type="entry name" value="Tyr-Ptase_nr3"/>
    <property type="match status" value="1"/>
</dbReference>
<evidence type="ECO:0000256" key="6">
    <source>
        <dbReference type="ARBA" id="ARBA00022912"/>
    </source>
</evidence>
<dbReference type="InterPro" id="IPR000299">
    <property type="entry name" value="FERM_domain"/>
</dbReference>
<dbReference type="PRINTS" id="PR00700">
    <property type="entry name" value="PRTYPHPHTASE"/>
</dbReference>
<evidence type="ECO:0000256" key="11">
    <source>
        <dbReference type="SAM" id="MobiDB-lite"/>
    </source>
</evidence>
<dbReference type="STRING" id="6526.A0A2C9K4N6"/>
<evidence type="ECO:0000259" key="15">
    <source>
        <dbReference type="PROSITE" id="PS50106"/>
    </source>
</evidence>
<evidence type="ECO:0000256" key="3">
    <source>
        <dbReference type="ARBA" id="ARBA00022490"/>
    </source>
</evidence>
<feature type="domain" description="FERM" evidence="14">
    <location>
        <begin position="44"/>
        <end position="343"/>
    </location>
</feature>
<dbReference type="PRINTS" id="PR00935">
    <property type="entry name" value="BAND41"/>
</dbReference>
<dbReference type="PANTHER" id="PTHR45706:SF4">
    <property type="entry name" value="TYROSINE-PROTEIN PHOSPHATASE"/>
    <property type="match status" value="1"/>
</dbReference>
<dbReference type="SMART" id="SM01196">
    <property type="entry name" value="FERM_C"/>
    <property type="match status" value="1"/>
</dbReference>
<feature type="region of interest" description="Disordered" evidence="11">
    <location>
        <begin position="371"/>
        <end position="391"/>
    </location>
</feature>
<dbReference type="CDD" id="cd14541">
    <property type="entry name" value="PTPc-N3_4"/>
    <property type="match status" value="1"/>
</dbReference>
<dbReference type="CDD" id="cd17100">
    <property type="entry name" value="FERM_F1_PTPN3_like"/>
    <property type="match status" value="1"/>
</dbReference>
<dbReference type="KEGG" id="bgt:106051078"/>
<organism evidence="16 17">
    <name type="scientific">Biomphalaria glabrata</name>
    <name type="common">Bloodfluke planorb</name>
    <name type="synonym">Freshwater snail</name>
    <dbReference type="NCBI Taxonomy" id="6526"/>
    <lineage>
        <taxon>Eukaryota</taxon>
        <taxon>Metazoa</taxon>
        <taxon>Spiralia</taxon>
        <taxon>Lophotrochozoa</taxon>
        <taxon>Mollusca</taxon>
        <taxon>Gastropoda</taxon>
        <taxon>Heterobranchia</taxon>
        <taxon>Euthyneura</taxon>
        <taxon>Panpulmonata</taxon>
        <taxon>Hygrophila</taxon>
        <taxon>Lymnaeoidea</taxon>
        <taxon>Planorbidae</taxon>
        <taxon>Biomphalaria</taxon>
    </lineage>
</organism>
<comment type="subcellular location">
    <subcellularLocation>
        <location evidence="1 8">Cytoplasm</location>
        <location evidence="1 8">Cytoskeleton</location>
    </subcellularLocation>
</comment>
<dbReference type="Gene3D" id="2.30.42.10">
    <property type="match status" value="1"/>
</dbReference>
<dbReference type="InterPro" id="IPR029071">
    <property type="entry name" value="Ubiquitin-like_domsf"/>
</dbReference>
<dbReference type="CDD" id="cd06706">
    <property type="entry name" value="PDZ_PTPN3-4-like"/>
    <property type="match status" value="1"/>
</dbReference>
<reference evidence="16" key="1">
    <citation type="submission" date="2020-05" db="UniProtKB">
        <authorList>
            <consortium name="EnsemblMetazoa"/>
        </authorList>
    </citation>
    <scope>IDENTIFICATION</scope>
    <source>
        <strain evidence="16">BB02</strain>
    </source>
</reference>
<dbReference type="Gene3D" id="1.20.80.10">
    <property type="match status" value="1"/>
</dbReference>
<comment type="catalytic activity">
    <reaction evidence="8">
        <text>O-phospho-L-tyrosyl-[protein] + H2O = L-tyrosyl-[protein] + phosphate</text>
        <dbReference type="Rhea" id="RHEA:10684"/>
        <dbReference type="Rhea" id="RHEA-COMP:10136"/>
        <dbReference type="Rhea" id="RHEA-COMP:20101"/>
        <dbReference type="ChEBI" id="CHEBI:15377"/>
        <dbReference type="ChEBI" id="CHEBI:43474"/>
        <dbReference type="ChEBI" id="CHEBI:46858"/>
        <dbReference type="ChEBI" id="CHEBI:61978"/>
        <dbReference type="EC" id="3.1.3.48"/>
    </reaction>
</comment>
<dbReference type="SMART" id="SM01195">
    <property type="entry name" value="FA"/>
    <property type="match status" value="1"/>
</dbReference>
<dbReference type="Gene3D" id="2.30.29.30">
    <property type="entry name" value="Pleckstrin-homology domain (PH domain)/Phosphotyrosine-binding domain (PTB)"/>
    <property type="match status" value="1"/>
</dbReference>
<evidence type="ECO:0000256" key="5">
    <source>
        <dbReference type="ARBA" id="ARBA00022801"/>
    </source>
</evidence>
<feature type="domain" description="Tyrosine-protein phosphatase" evidence="12">
    <location>
        <begin position="691"/>
        <end position="949"/>
    </location>
</feature>
<feature type="compositionally biased region" description="Basic and acidic residues" evidence="11">
    <location>
        <begin position="371"/>
        <end position="382"/>
    </location>
</feature>
<dbReference type="VEuPathDB" id="VectorBase:BGLB013106"/>
<dbReference type="InterPro" id="IPR011993">
    <property type="entry name" value="PH-like_dom_sf"/>
</dbReference>
<dbReference type="InterPro" id="IPR016130">
    <property type="entry name" value="Tyr_Pase_AS"/>
</dbReference>
<dbReference type="InterPro" id="IPR036034">
    <property type="entry name" value="PDZ_sf"/>
</dbReference>
<evidence type="ECO:0000256" key="10">
    <source>
        <dbReference type="PIRSR" id="PIRSR000927-2"/>
    </source>
</evidence>
<sequence>MKWSLIFIEFIEQGAMSIKLASSGSYNVRASEMAHIQDRTPKAVSCAVHFLDDTVETFEVDKRGKAQQLLEKVFEHLELVEKDYFGLQYIDLAPGDDSLRWLDPLKTVKKQCRGPIYDFYFRVKFYVSDPSKLAEEYTRYHFFLQVKRDILSGKLVCSESIAVLLASYAVQSELGDFNPEEHKDGYLSEFAFIPDQTREFEKQVAEKHKQHRGQTPADAESNFLEKAKRLEMYGVDLHNARDQSNIDIQLGVTSAGLVVFQNNIKINTFSWAKIVKISFKRKQFFIQLRREVADNLEENELKGEKAQNEPVENLIGFNMISYRSCKNLWKSCVEHHTFFRLHHPNPPTKKLFTMGSKFRYSGRTEFQTLEESKRRAKIERPFSRSPSKRYRRTVGAVSREAILEENRYIDAYRQMSKSQTFSANASSPAHSTNASSSSSGTVSSSSNNTFNRHDGVGSQVRATLPHDYKSGRSSWNDGNQSEKSDDGGFISHNSRDAYPGNVPTKVVNFSSNTDTSGSNGSNSSNNKTTESLYDLPCYNEYLTNGNGFADGHGLVTIRMKPDEKGRFGFNVKGGADQGMPIIVSRVAPNTPADLAIPRLNEGDQVLLINGRDVSQHTHEQVVMFIKASRETHSGELALVIRPNVYVGEDQTDEPDFSYIPETHQIASSASSANTLDSSLMLLQESLESGAAIAQFEQLYRKKPGLTLNAARLEVNINKNRYRDISPYDQTRVVLKSGSAGDYINANFVNMEIPGSGIVNRYIAAQGPLPNTCNDFWQMVWEQHSSLVVMLTTKVERGRVKCHQYWPQLYETEDFGALQITCVKEEETHSFAFREFNLTHVETSEERHIRHMQYIAWPDHGVPDDPSDFLHFVIRVRQNRDGMSEPTVVHCSAGIGRTGVLITMETAMCLIESAQPVNPLLIVRQMRDQRAMLIQTSSQYKFVCEAILRVYNEGLVKPHEDFRR</sequence>
<dbReference type="InterPro" id="IPR014352">
    <property type="entry name" value="FERM/acyl-CoA-bd_prot_sf"/>
</dbReference>
<dbReference type="Pfam" id="PF00102">
    <property type="entry name" value="Y_phosphatase"/>
    <property type="match status" value="1"/>
</dbReference>
<dbReference type="Gene3D" id="3.10.20.90">
    <property type="entry name" value="Phosphatidylinositol 3-kinase Catalytic Subunit, Chain A, domain 1"/>
    <property type="match status" value="1"/>
</dbReference>
<evidence type="ECO:0000256" key="7">
    <source>
        <dbReference type="ARBA" id="ARBA00023212"/>
    </source>
</evidence>
<dbReference type="GO" id="GO:0005856">
    <property type="term" value="C:cytoskeleton"/>
    <property type="evidence" value="ECO:0007669"/>
    <property type="project" value="UniProtKB-SubCell"/>
</dbReference>
<dbReference type="InterPro" id="IPR018980">
    <property type="entry name" value="FERM_PH-like_C"/>
</dbReference>
<dbReference type="FunFam" id="1.20.80.10:FF:000003">
    <property type="entry name" value="Tyrosine-protein phosphatase non-receptor type 4"/>
    <property type="match status" value="1"/>
</dbReference>
<dbReference type="SMART" id="SM00404">
    <property type="entry name" value="PTPc_motif"/>
    <property type="match status" value="1"/>
</dbReference>
<dbReference type="InterPro" id="IPR029021">
    <property type="entry name" value="Prot-tyrosine_phosphatase-like"/>
</dbReference>
<dbReference type="InterPro" id="IPR001478">
    <property type="entry name" value="PDZ"/>
</dbReference>
<dbReference type="InterPro" id="IPR019748">
    <property type="entry name" value="FERM_central"/>
</dbReference>
<evidence type="ECO:0000256" key="8">
    <source>
        <dbReference type="PIRNR" id="PIRNR000927"/>
    </source>
</evidence>
<evidence type="ECO:0000256" key="4">
    <source>
        <dbReference type="ARBA" id="ARBA00022553"/>
    </source>
</evidence>
<dbReference type="GO" id="GO:0004725">
    <property type="term" value="F:protein tyrosine phosphatase activity"/>
    <property type="evidence" value="ECO:0007669"/>
    <property type="project" value="UniProtKB-EC"/>
</dbReference>
<dbReference type="InterPro" id="IPR035963">
    <property type="entry name" value="FERM_2"/>
</dbReference>
<dbReference type="PROSITE" id="PS00383">
    <property type="entry name" value="TYR_PHOSPHATASE_1"/>
    <property type="match status" value="1"/>
</dbReference>
<evidence type="ECO:0000256" key="2">
    <source>
        <dbReference type="ARBA" id="ARBA00009649"/>
    </source>
</evidence>
<dbReference type="Proteomes" id="UP000076420">
    <property type="component" value="Unassembled WGS sequence"/>
</dbReference>
<proteinExistence type="inferred from homology"/>
<keyword evidence="4" id="KW-0597">Phosphoprotein</keyword>
<dbReference type="EC" id="3.1.3.48" evidence="8"/>
<feature type="active site" description="Phosphocysteine intermediate" evidence="9">
    <location>
        <position position="890"/>
    </location>
</feature>
<feature type="compositionally biased region" description="Low complexity" evidence="11">
    <location>
        <begin position="422"/>
        <end position="449"/>
    </location>
</feature>
<dbReference type="InterPro" id="IPR019749">
    <property type="entry name" value="Band_41_domain"/>
</dbReference>
<dbReference type="Pfam" id="PF09379">
    <property type="entry name" value="FERM_N"/>
    <property type="match status" value="1"/>
</dbReference>
<evidence type="ECO:0000256" key="9">
    <source>
        <dbReference type="PIRSR" id="PIRSR000927-1"/>
    </source>
</evidence>